<dbReference type="EMBL" id="JAPFFK010000009">
    <property type="protein sequence ID" value="KAJ6744705.1"/>
    <property type="molecule type" value="Genomic_DNA"/>
</dbReference>
<organism evidence="6 7">
    <name type="scientific">Salix purpurea</name>
    <name type="common">Purple osier willow</name>
    <dbReference type="NCBI Taxonomy" id="77065"/>
    <lineage>
        <taxon>Eukaryota</taxon>
        <taxon>Viridiplantae</taxon>
        <taxon>Streptophyta</taxon>
        <taxon>Embryophyta</taxon>
        <taxon>Tracheophyta</taxon>
        <taxon>Spermatophyta</taxon>
        <taxon>Magnoliopsida</taxon>
        <taxon>eudicotyledons</taxon>
        <taxon>Gunneridae</taxon>
        <taxon>Pentapetalae</taxon>
        <taxon>rosids</taxon>
        <taxon>fabids</taxon>
        <taxon>Malpighiales</taxon>
        <taxon>Salicaceae</taxon>
        <taxon>Saliceae</taxon>
        <taxon>Salix</taxon>
    </lineage>
</organism>
<dbReference type="Proteomes" id="UP001151532">
    <property type="component" value="Chromosome 19"/>
</dbReference>
<evidence type="ECO:0000256" key="4">
    <source>
        <dbReference type="SAM" id="MobiDB-lite"/>
    </source>
</evidence>
<reference evidence="6" key="1">
    <citation type="submission" date="2022-11" db="EMBL/GenBank/DDBJ databases">
        <authorList>
            <person name="Hyden B.L."/>
            <person name="Feng K."/>
            <person name="Yates T."/>
            <person name="Jawdy S."/>
            <person name="Smart L.B."/>
            <person name="Muchero W."/>
        </authorList>
    </citation>
    <scope>NUCLEOTIDE SEQUENCE</scope>
    <source>
        <tissue evidence="6">Shoot tip</tissue>
    </source>
</reference>
<dbReference type="Pfam" id="PF00069">
    <property type="entry name" value="Pkinase"/>
    <property type="match status" value="2"/>
</dbReference>
<dbReference type="GO" id="GO:0000307">
    <property type="term" value="C:cyclin-dependent protein kinase holoenzyme complex"/>
    <property type="evidence" value="ECO:0007669"/>
    <property type="project" value="TreeGrafter"/>
</dbReference>
<dbReference type="GO" id="GO:0005524">
    <property type="term" value="F:ATP binding"/>
    <property type="evidence" value="ECO:0007669"/>
    <property type="project" value="UniProtKB-UniRule"/>
</dbReference>
<feature type="compositionally biased region" description="Polar residues" evidence="4">
    <location>
        <begin position="373"/>
        <end position="385"/>
    </location>
</feature>
<dbReference type="GO" id="GO:0032968">
    <property type="term" value="P:positive regulation of transcription elongation by RNA polymerase II"/>
    <property type="evidence" value="ECO:0007669"/>
    <property type="project" value="TreeGrafter"/>
</dbReference>
<evidence type="ECO:0000313" key="6">
    <source>
        <dbReference type="EMBL" id="KAJ6744706.1"/>
    </source>
</evidence>
<feature type="region of interest" description="Disordered" evidence="4">
    <location>
        <begin position="66"/>
        <end position="101"/>
    </location>
</feature>
<feature type="binding site" evidence="3">
    <location>
        <position position="157"/>
    </location>
    <ligand>
        <name>ATP</name>
        <dbReference type="ChEBI" id="CHEBI:30616"/>
    </ligand>
</feature>
<evidence type="ECO:0000259" key="5">
    <source>
        <dbReference type="PROSITE" id="PS50011"/>
    </source>
</evidence>
<evidence type="ECO:0000256" key="1">
    <source>
        <dbReference type="ARBA" id="ARBA00022741"/>
    </source>
</evidence>
<keyword evidence="6" id="KW-0808">Transferase</keyword>
<dbReference type="OrthoDB" id="28397at2759"/>
<dbReference type="AlphaFoldDB" id="A0A9Q0V9M7"/>
<gene>
    <name evidence="6" type="ORF">OIU79_030930</name>
</gene>
<dbReference type="SUPFAM" id="SSF56112">
    <property type="entry name" value="Protein kinase-like (PK-like)"/>
    <property type="match status" value="1"/>
</dbReference>
<dbReference type="EMBL" id="JAPFFK010000009">
    <property type="protein sequence ID" value="KAJ6744706.1"/>
    <property type="molecule type" value="Genomic_DNA"/>
</dbReference>
<keyword evidence="6" id="KW-0418">Kinase</keyword>
<feature type="domain" description="Protein kinase" evidence="5">
    <location>
        <begin position="128"/>
        <end position="385"/>
    </location>
</feature>
<sequence length="385" mass="43516">MGSICSKGAAEEDVNINKNERQGEVDRFSVQLAAPAISNKEEILVDVRRVLKGNAGNVIVSVEKRETKTKVDDEKKKKKGHHRSVAMDLKSIDDQPRPGAEREAWPKWLEAAAGEAVKGWLPRRADSFEKLDKIGQGTYSTVFKARDLETGKIVAMKKVRFVNMDPKSVRFMAREIVILRRLDHRNVMKLEGIATSRMSGSLYLVFEYMEHDLAGLAANPGIKYTEAQYGPAVDMWSAGCILAELFTGKHIMPGRTEVEQMHKIFKLCGSPSDVYWTKTKFPHAISFKPQQPYIRRIAETFKNFPPSALTLVDKLLSMEPQDRGSATSALRSGFFRTEPLPSDPSSLPRYPPSKELDAKIRDQEARRYESYQHESNLTQHSENTF</sequence>
<accession>A0A9Q0V9M7</accession>
<dbReference type="GO" id="GO:0008353">
    <property type="term" value="F:RNA polymerase II CTD heptapeptide repeat kinase activity"/>
    <property type="evidence" value="ECO:0007669"/>
    <property type="project" value="TreeGrafter"/>
</dbReference>
<dbReference type="Gene3D" id="3.30.200.20">
    <property type="entry name" value="Phosphorylase Kinase, domain 1"/>
    <property type="match status" value="1"/>
</dbReference>
<feature type="compositionally biased region" description="Basic and acidic residues" evidence="4">
    <location>
        <begin position="66"/>
        <end position="75"/>
    </location>
</feature>
<name>A0A9Q0V9M7_SALPP</name>
<reference evidence="6" key="2">
    <citation type="journal article" date="2023" name="Int. J. Mol. Sci.">
        <title>De Novo Assembly and Annotation of 11 Diverse Shrub Willow (Salix) Genomes Reveals Novel Gene Organization in Sex-Linked Regions.</title>
        <authorList>
            <person name="Hyden B."/>
            <person name="Feng K."/>
            <person name="Yates T.B."/>
            <person name="Jawdy S."/>
            <person name="Cereghino C."/>
            <person name="Smart L.B."/>
            <person name="Muchero W."/>
        </authorList>
    </citation>
    <scope>NUCLEOTIDE SEQUENCE</scope>
    <source>
        <tissue evidence="6">Shoot tip</tissue>
    </source>
</reference>
<keyword evidence="2 3" id="KW-0067">ATP-binding</keyword>
<dbReference type="PROSITE" id="PS50011">
    <property type="entry name" value="PROTEIN_KINASE_DOM"/>
    <property type="match status" value="1"/>
</dbReference>
<keyword evidence="1 3" id="KW-0547">Nucleotide-binding</keyword>
<feature type="compositionally biased region" description="Basic and acidic residues" evidence="4">
    <location>
        <begin position="90"/>
        <end position="101"/>
    </location>
</feature>
<dbReference type="InterPro" id="IPR011009">
    <property type="entry name" value="Kinase-like_dom_sf"/>
</dbReference>
<keyword evidence="7" id="KW-1185">Reference proteome</keyword>
<dbReference type="InterPro" id="IPR000719">
    <property type="entry name" value="Prot_kinase_dom"/>
</dbReference>
<dbReference type="Gene3D" id="1.10.510.10">
    <property type="entry name" value="Transferase(Phosphotransferase) domain 1"/>
    <property type="match status" value="1"/>
</dbReference>
<dbReference type="PANTHER" id="PTHR24056:SF384">
    <property type="entry name" value="PROTEIN KINASE SUPERFAMILY PROTEIN"/>
    <property type="match status" value="1"/>
</dbReference>
<comment type="caution">
    <text evidence="6">The sequence shown here is derived from an EMBL/GenBank/DDBJ whole genome shotgun (WGS) entry which is preliminary data.</text>
</comment>
<evidence type="ECO:0000256" key="2">
    <source>
        <dbReference type="ARBA" id="ARBA00022840"/>
    </source>
</evidence>
<dbReference type="InterPro" id="IPR017441">
    <property type="entry name" value="Protein_kinase_ATP_BS"/>
</dbReference>
<dbReference type="PROSITE" id="PS00107">
    <property type="entry name" value="PROTEIN_KINASE_ATP"/>
    <property type="match status" value="1"/>
</dbReference>
<feature type="compositionally biased region" description="Basic and acidic residues" evidence="4">
    <location>
        <begin position="352"/>
        <end position="372"/>
    </location>
</feature>
<protein>
    <submittedName>
        <fullName evidence="6">PROTEIN KINASE SUPERFAMILY PROTEIN</fullName>
    </submittedName>
</protein>
<feature type="region of interest" description="Disordered" evidence="4">
    <location>
        <begin position="327"/>
        <end position="385"/>
    </location>
</feature>
<dbReference type="GO" id="GO:0005634">
    <property type="term" value="C:nucleus"/>
    <property type="evidence" value="ECO:0007669"/>
    <property type="project" value="TreeGrafter"/>
</dbReference>
<evidence type="ECO:0000313" key="7">
    <source>
        <dbReference type="Proteomes" id="UP001151532"/>
    </source>
</evidence>
<dbReference type="InterPro" id="IPR050108">
    <property type="entry name" value="CDK"/>
</dbReference>
<dbReference type="PANTHER" id="PTHR24056">
    <property type="entry name" value="CELL DIVISION PROTEIN KINASE"/>
    <property type="match status" value="1"/>
</dbReference>
<proteinExistence type="predicted"/>
<evidence type="ECO:0000256" key="3">
    <source>
        <dbReference type="PROSITE-ProRule" id="PRU10141"/>
    </source>
</evidence>
<dbReference type="FunFam" id="3.30.200.20:FF:000021">
    <property type="entry name" value="probable serine/threonine-protein kinase At1g54610"/>
    <property type="match status" value="1"/>
</dbReference>